<sequence>MEKEIILVGTYHFEEDEELIEKKEKEVIELVDYLAHYKPTKVAVEWEKSKDKDLNIEYKNSNGDYSIDEIQQIGFRLAKKLNHEKIYAVNWSGKISQEDMTELNASIQSSYPELLNTMKVISENAPDISLNTPLVNSFRKSNDKEATKELERMYLSFVTVTDNKEKMIGFDFLNKWLERVLMIFKNIVETSSSNDRTLLIIGSDHLWMLRKLFEGNGWKVINPFASE</sequence>
<evidence type="ECO:0000313" key="2">
    <source>
        <dbReference type="Proteomes" id="UP000198553"/>
    </source>
</evidence>
<evidence type="ECO:0000313" key="1">
    <source>
        <dbReference type="EMBL" id="SEN00311.1"/>
    </source>
</evidence>
<accession>A0A1H8CYM3</accession>
<organism evidence="1 2">
    <name type="scientific">Mesobacillus persicus</name>
    <dbReference type="NCBI Taxonomy" id="930146"/>
    <lineage>
        <taxon>Bacteria</taxon>
        <taxon>Bacillati</taxon>
        <taxon>Bacillota</taxon>
        <taxon>Bacilli</taxon>
        <taxon>Bacillales</taxon>
        <taxon>Bacillaceae</taxon>
        <taxon>Mesobacillus</taxon>
    </lineage>
</organism>
<reference evidence="1" key="1">
    <citation type="submission" date="2016-10" db="EMBL/GenBank/DDBJ databases">
        <authorList>
            <person name="de Groot N.N."/>
        </authorList>
    </citation>
    <scope>NUCLEOTIDE SEQUENCE [LARGE SCALE GENOMIC DNA]</scope>
    <source>
        <strain evidence="1">B48</strain>
    </source>
</reference>
<keyword evidence="2" id="KW-1185">Reference proteome</keyword>
<dbReference type="InterPro" id="IPR043749">
    <property type="entry name" value="DUF5694"/>
</dbReference>
<dbReference type="STRING" id="930146.SAMN05192533_10810"/>
<dbReference type="Pfam" id="PF18950">
    <property type="entry name" value="DUF5694"/>
    <property type="match status" value="1"/>
</dbReference>
<dbReference type="EMBL" id="FOBW01000008">
    <property type="protein sequence ID" value="SEN00311.1"/>
    <property type="molecule type" value="Genomic_DNA"/>
</dbReference>
<dbReference type="OrthoDB" id="2080342at2"/>
<gene>
    <name evidence="1" type="ORF">SAMN05192533_10810</name>
</gene>
<proteinExistence type="predicted"/>
<dbReference type="Proteomes" id="UP000198553">
    <property type="component" value="Unassembled WGS sequence"/>
</dbReference>
<dbReference type="AlphaFoldDB" id="A0A1H8CYM3"/>
<protein>
    <recommendedName>
        <fullName evidence="3">TraB family protein</fullName>
    </recommendedName>
</protein>
<evidence type="ECO:0008006" key="3">
    <source>
        <dbReference type="Google" id="ProtNLM"/>
    </source>
</evidence>
<name>A0A1H8CYM3_9BACI</name>
<dbReference type="RefSeq" id="WP_090745672.1">
    <property type="nucleotide sequence ID" value="NZ_FOBW01000008.1"/>
</dbReference>